<dbReference type="AlphaFoldDB" id="R0I7I3"/>
<feature type="compositionally biased region" description="Polar residues" evidence="1">
    <location>
        <begin position="30"/>
        <end position="40"/>
    </location>
</feature>
<proteinExistence type="predicted"/>
<dbReference type="Proteomes" id="UP000016935">
    <property type="component" value="Unassembled WGS sequence"/>
</dbReference>
<organism evidence="2 3">
    <name type="scientific">Exserohilum turcicum (strain 28A)</name>
    <name type="common">Northern leaf blight fungus</name>
    <name type="synonym">Setosphaeria turcica</name>
    <dbReference type="NCBI Taxonomy" id="671987"/>
    <lineage>
        <taxon>Eukaryota</taxon>
        <taxon>Fungi</taxon>
        <taxon>Dikarya</taxon>
        <taxon>Ascomycota</taxon>
        <taxon>Pezizomycotina</taxon>
        <taxon>Dothideomycetes</taxon>
        <taxon>Pleosporomycetidae</taxon>
        <taxon>Pleosporales</taxon>
        <taxon>Pleosporineae</taxon>
        <taxon>Pleosporaceae</taxon>
        <taxon>Exserohilum</taxon>
    </lineage>
</organism>
<evidence type="ECO:0000256" key="1">
    <source>
        <dbReference type="SAM" id="MobiDB-lite"/>
    </source>
</evidence>
<protein>
    <submittedName>
        <fullName evidence="2">Uncharacterized protein</fullName>
    </submittedName>
</protein>
<gene>
    <name evidence="2" type="ORF">SETTUDRAFT_35264</name>
</gene>
<feature type="compositionally biased region" description="Basic and acidic residues" evidence="1">
    <location>
        <begin position="68"/>
        <end position="79"/>
    </location>
</feature>
<dbReference type="EMBL" id="KB908866">
    <property type="protein sequence ID" value="EOA81426.1"/>
    <property type="molecule type" value="Genomic_DNA"/>
</dbReference>
<evidence type="ECO:0000313" key="3">
    <source>
        <dbReference type="Proteomes" id="UP000016935"/>
    </source>
</evidence>
<dbReference type="HOGENOM" id="CLU_1361160_0_0_1"/>
<reference evidence="2 3" key="1">
    <citation type="journal article" date="2012" name="PLoS Pathog.">
        <title>Diverse lifestyles and strategies of plant pathogenesis encoded in the genomes of eighteen Dothideomycetes fungi.</title>
        <authorList>
            <person name="Ohm R.A."/>
            <person name="Feau N."/>
            <person name="Henrissat B."/>
            <person name="Schoch C.L."/>
            <person name="Horwitz B.A."/>
            <person name="Barry K.W."/>
            <person name="Condon B.J."/>
            <person name="Copeland A.C."/>
            <person name="Dhillon B."/>
            <person name="Glaser F."/>
            <person name="Hesse C.N."/>
            <person name="Kosti I."/>
            <person name="LaButti K."/>
            <person name="Lindquist E.A."/>
            <person name="Lucas S."/>
            <person name="Salamov A.A."/>
            <person name="Bradshaw R.E."/>
            <person name="Ciuffetti L."/>
            <person name="Hamelin R.C."/>
            <person name="Kema G.H.J."/>
            <person name="Lawrence C."/>
            <person name="Scott J.A."/>
            <person name="Spatafora J.W."/>
            <person name="Turgeon B.G."/>
            <person name="de Wit P.J.G.M."/>
            <person name="Zhong S."/>
            <person name="Goodwin S.B."/>
            <person name="Grigoriev I.V."/>
        </authorList>
    </citation>
    <scope>NUCLEOTIDE SEQUENCE [LARGE SCALE GENOMIC DNA]</scope>
    <source>
        <strain evidence="3">28A</strain>
    </source>
</reference>
<reference evidence="2 3" key="2">
    <citation type="journal article" date="2013" name="PLoS Genet.">
        <title>Comparative genome structure, secondary metabolite, and effector coding capacity across Cochliobolus pathogens.</title>
        <authorList>
            <person name="Condon B.J."/>
            <person name="Leng Y."/>
            <person name="Wu D."/>
            <person name="Bushley K.E."/>
            <person name="Ohm R.A."/>
            <person name="Otillar R."/>
            <person name="Martin J."/>
            <person name="Schackwitz W."/>
            <person name="Grimwood J."/>
            <person name="MohdZainudin N."/>
            <person name="Xue C."/>
            <person name="Wang R."/>
            <person name="Manning V.A."/>
            <person name="Dhillon B."/>
            <person name="Tu Z.J."/>
            <person name="Steffenson B.J."/>
            <person name="Salamov A."/>
            <person name="Sun H."/>
            <person name="Lowry S."/>
            <person name="LaButti K."/>
            <person name="Han J."/>
            <person name="Copeland A."/>
            <person name="Lindquist E."/>
            <person name="Barry K."/>
            <person name="Schmutz J."/>
            <person name="Baker S.E."/>
            <person name="Ciuffetti L.M."/>
            <person name="Grigoriev I.V."/>
            <person name="Zhong S."/>
            <person name="Turgeon B.G."/>
        </authorList>
    </citation>
    <scope>NUCLEOTIDE SEQUENCE [LARGE SCALE GENOMIC DNA]</scope>
    <source>
        <strain evidence="3">28A</strain>
    </source>
</reference>
<accession>R0I7I3</accession>
<sequence length="201" mass="22662">MASVVQPDRLHLDNASWGNISIPEAKGDDSNASMEHTTASVKGRPLCSDHAVPTPLSWHRRPPATRMGQDRTARERESERQEEENGTGNQGGSREMRLRRRSFNRRPCAAAAAAYLQAQNSPVLCRWFPKRGKYRRRPQHKPPFTTATAAVITNSNPTTHPREIKYLAPTRTKDLTCFAITRAYRPRPLTPNQALTTRLLV</sequence>
<name>R0I7I3_EXST2</name>
<feature type="region of interest" description="Disordered" evidence="1">
    <location>
        <begin position="1"/>
        <end position="97"/>
    </location>
</feature>
<dbReference type="GeneID" id="19403995"/>
<dbReference type="RefSeq" id="XP_008030668.1">
    <property type="nucleotide sequence ID" value="XM_008032477.1"/>
</dbReference>
<keyword evidence="3" id="KW-1185">Reference proteome</keyword>
<evidence type="ECO:0000313" key="2">
    <source>
        <dbReference type="EMBL" id="EOA81426.1"/>
    </source>
</evidence>